<feature type="compositionally biased region" description="Polar residues" evidence="1">
    <location>
        <begin position="59"/>
        <end position="68"/>
    </location>
</feature>
<feature type="region of interest" description="Disordered" evidence="1">
    <location>
        <begin position="31"/>
        <end position="68"/>
    </location>
</feature>
<gene>
    <name evidence="2" type="ORF">FVE85_7592</name>
</gene>
<organism evidence="2 3">
    <name type="scientific">Porphyridium purpureum</name>
    <name type="common">Red alga</name>
    <name type="synonym">Porphyridium cruentum</name>
    <dbReference type="NCBI Taxonomy" id="35688"/>
    <lineage>
        <taxon>Eukaryota</taxon>
        <taxon>Rhodophyta</taxon>
        <taxon>Bangiophyceae</taxon>
        <taxon>Porphyridiales</taxon>
        <taxon>Porphyridiaceae</taxon>
        <taxon>Porphyridium</taxon>
    </lineage>
</organism>
<feature type="region of interest" description="Disordered" evidence="1">
    <location>
        <begin position="144"/>
        <end position="171"/>
    </location>
</feature>
<proteinExistence type="predicted"/>
<accession>A0A5J4ZBH7</accession>
<dbReference type="Proteomes" id="UP000324585">
    <property type="component" value="Unassembled WGS sequence"/>
</dbReference>
<evidence type="ECO:0000313" key="3">
    <source>
        <dbReference type="Proteomes" id="UP000324585"/>
    </source>
</evidence>
<name>A0A5J4ZBH7_PORPP</name>
<dbReference type="EMBL" id="VRMN01000001">
    <property type="protein sequence ID" value="KAA8500007.1"/>
    <property type="molecule type" value="Genomic_DNA"/>
</dbReference>
<dbReference type="AlphaFoldDB" id="A0A5J4ZBH7"/>
<reference evidence="3" key="1">
    <citation type="journal article" date="2019" name="Nat. Commun.">
        <title>Expansion of phycobilisome linker gene families in mesophilic red algae.</title>
        <authorList>
            <person name="Lee J."/>
            <person name="Kim D."/>
            <person name="Bhattacharya D."/>
            <person name="Yoon H.S."/>
        </authorList>
    </citation>
    <scope>NUCLEOTIDE SEQUENCE [LARGE SCALE GENOMIC DNA]</scope>
    <source>
        <strain evidence="3">CCMP 1328</strain>
    </source>
</reference>
<feature type="region of interest" description="Disordered" evidence="1">
    <location>
        <begin position="82"/>
        <end position="124"/>
    </location>
</feature>
<sequence length="171" mass="19196">MARTQDDLDEDVWTFIDEILGPESREEFMLDSAKLQGGVGTSARGTNKEHRGTLGGGSSSAHGSDPNAKSTAAILSAYLQSSSSLNTQEATEEVQQMRKKVEKMMTRREQDKRNKDAKYFKGQSEELKRLSESLKDLSVKSAERKMKLDRDVAALKEVQERQRRESDHSKS</sequence>
<comment type="caution">
    <text evidence="2">The sequence shown here is derived from an EMBL/GenBank/DDBJ whole genome shotgun (WGS) entry which is preliminary data.</text>
</comment>
<feature type="compositionally biased region" description="Basic and acidic residues" evidence="1">
    <location>
        <begin position="102"/>
        <end position="124"/>
    </location>
</feature>
<evidence type="ECO:0000313" key="2">
    <source>
        <dbReference type="EMBL" id="KAA8500007.1"/>
    </source>
</evidence>
<protein>
    <submittedName>
        <fullName evidence="2">Uncharacterized protein</fullName>
    </submittedName>
</protein>
<evidence type="ECO:0000256" key="1">
    <source>
        <dbReference type="SAM" id="MobiDB-lite"/>
    </source>
</evidence>
<keyword evidence="3" id="KW-1185">Reference proteome</keyword>